<sequence length="299" mass="32220">MGLFRRRAQEPQPEDRIEWVTSIARQNLVERGIETTIEHAGEPEDVTLVAADGQRYPLFNAFAKTHGATADQAAQIVAEHIGNLIDARSTPAVDRLSADELRGQVRTRILPGGEGAPGEPTFRYARRFTDELILALCVDFPTTVQFVSDADVDRLALGLDELYAYGQRNTDGEPVDRRFEPAPGIQVIVGDSMFTASKAANLPAVIGEAPLGALITIPHRHVLIALPVTGAETLPAVEQLLEITMQVLRSGPPPGGVVSADILFSRDGEVSRVSSIDDEGMVSIAVDERLQSALEEAIG</sequence>
<reference evidence="1" key="1">
    <citation type="submission" date="2024-05" db="EMBL/GenBank/DDBJ databases">
        <title>The Natural Products Discovery Center: Release of the First 8490 Sequenced Strains for Exploring Actinobacteria Biosynthetic Diversity.</title>
        <authorList>
            <person name="Kalkreuter E."/>
            <person name="Kautsar S.A."/>
            <person name="Yang D."/>
            <person name="Bader C.D."/>
            <person name="Teijaro C.N."/>
            <person name="Fluegel L."/>
            <person name="Davis C.M."/>
            <person name="Simpson J.R."/>
            <person name="Lauterbach L."/>
            <person name="Steele A.D."/>
            <person name="Gui C."/>
            <person name="Meng S."/>
            <person name="Li G."/>
            <person name="Viehrig K."/>
            <person name="Ye F."/>
            <person name="Su P."/>
            <person name="Kiefer A.F."/>
            <person name="Nichols A."/>
            <person name="Cepeda A.J."/>
            <person name="Yan W."/>
            <person name="Fan B."/>
            <person name="Jiang Y."/>
            <person name="Adhikari A."/>
            <person name="Zheng C.-J."/>
            <person name="Schuster L."/>
            <person name="Cowan T.M."/>
            <person name="Smanski M.J."/>
            <person name="Chevrette M.G."/>
            <person name="de Carvalho L.P.S."/>
            <person name="Shen B."/>
        </authorList>
    </citation>
    <scope>NUCLEOTIDE SEQUENCE</scope>
    <source>
        <strain evidence="1">NPDC080035</strain>
    </source>
</reference>
<evidence type="ECO:0000313" key="1">
    <source>
        <dbReference type="EMBL" id="XBM48003.1"/>
    </source>
</evidence>
<dbReference type="EMBL" id="CP157390">
    <property type="protein sequence ID" value="XBM48003.1"/>
    <property type="molecule type" value="Genomic_DNA"/>
</dbReference>
<accession>A0AAU7GD77</accession>
<organism evidence="1">
    <name type="scientific">Leifsonia sp. NPDC080035</name>
    <dbReference type="NCBI Taxonomy" id="3143936"/>
    <lineage>
        <taxon>Bacteria</taxon>
        <taxon>Bacillati</taxon>
        <taxon>Actinomycetota</taxon>
        <taxon>Actinomycetes</taxon>
        <taxon>Micrococcales</taxon>
        <taxon>Microbacteriaceae</taxon>
        <taxon>Leifsonia</taxon>
    </lineage>
</organism>
<name>A0AAU7GD77_9MICO</name>
<gene>
    <name evidence="1" type="ORF">AAME72_18325</name>
</gene>
<dbReference type="AlphaFoldDB" id="A0AAU7GD77"/>
<protein>
    <submittedName>
        <fullName evidence="1">Uncharacterized protein</fullName>
    </submittedName>
</protein>
<proteinExistence type="predicted"/>
<dbReference type="RefSeq" id="WP_348787963.1">
    <property type="nucleotide sequence ID" value="NZ_CP157390.1"/>
</dbReference>